<proteinExistence type="predicted"/>
<organism evidence="1 2">
    <name type="scientific">Gossypium aridum</name>
    <name type="common">American cotton</name>
    <name type="synonym">Erioxylum aridum</name>
    <dbReference type="NCBI Taxonomy" id="34290"/>
    <lineage>
        <taxon>Eukaryota</taxon>
        <taxon>Viridiplantae</taxon>
        <taxon>Streptophyta</taxon>
        <taxon>Embryophyta</taxon>
        <taxon>Tracheophyta</taxon>
        <taxon>Spermatophyta</taxon>
        <taxon>Magnoliopsida</taxon>
        <taxon>eudicotyledons</taxon>
        <taxon>Gunneridae</taxon>
        <taxon>Pentapetalae</taxon>
        <taxon>rosids</taxon>
        <taxon>malvids</taxon>
        <taxon>Malvales</taxon>
        <taxon>Malvaceae</taxon>
        <taxon>Malvoideae</taxon>
        <taxon>Gossypium</taxon>
    </lineage>
</organism>
<comment type="caution">
    <text evidence="1">The sequence shown here is derived from an EMBL/GenBank/DDBJ whole genome shotgun (WGS) entry which is preliminary data.</text>
</comment>
<reference evidence="1 2" key="1">
    <citation type="journal article" date="2019" name="Genome Biol. Evol.">
        <title>Insights into the evolution of the New World diploid cottons (Gossypium, subgenus Houzingenia) based on genome sequencing.</title>
        <authorList>
            <person name="Grover C.E."/>
            <person name="Arick M.A. 2nd"/>
            <person name="Thrash A."/>
            <person name="Conover J.L."/>
            <person name="Sanders W.S."/>
            <person name="Peterson D.G."/>
            <person name="Frelichowski J.E."/>
            <person name="Scheffler J.A."/>
            <person name="Scheffler B.E."/>
            <person name="Wendel J.F."/>
        </authorList>
    </citation>
    <scope>NUCLEOTIDE SEQUENCE [LARGE SCALE GENOMIC DNA]</scope>
    <source>
        <strain evidence="1">185</strain>
        <tissue evidence="1">Leaf</tissue>
    </source>
</reference>
<protein>
    <submittedName>
        <fullName evidence="1">Uncharacterized protein</fullName>
    </submittedName>
</protein>
<gene>
    <name evidence="1" type="ORF">Goari_019063</name>
</gene>
<evidence type="ECO:0000313" key="1">
    <source>
        <dbReference type="EMBL" id="MBA0677666.1"/>
    </source>
</evidence>
<name>A0A7J8WRM4_GOSAI</name>
<keyword evidence="2" id="KW-1185">Reference proteome</keyword>
<dbReference type="AlphaFoldDB" id="A0A7J8WRM4"/>
<evidence type="ECO:0000313" key="2">
    <source>
        <dbReference type="Proteomes" id="UP000593577"/>
    </source>
</evidence>
<dbReference type="EMBL" id="JABFAA010000003">
    <property type="protein sequence ID" value="MBA0677666.1"/>
    <property type="molecule type" value="Genomic_DNA"/>
</dbReference>
<accession>A0A7J8WRM4</accession>
<dbReference type="Proteomes" id="UP000593577">
    <property type="component" value="Unassembled WGS sequence"/>
</dbReference>
<sequence length="69" mass="7916">MVQLFFIPQCSNTVSILLISWRAVTMVIYRALVRFSEFPFCQVMSLLPELTGCSIIYTITRLLLLLSTL</sequence>